<dbReference type="GO" id="GO:0000160">
    <property type="term" value="P:phosphorelay signal transduction system"/>
    <property type="evidence" value="ECO:0007669"/>
    <property type="project" value="InterPro"/>
</dbReference>
<dbReference type="InterPro" id="IPR001789">
    <property type="entry name" value="Sig_transdc_resp-reg_receiver"/>
</dbReference>
<keyword evidence="1 2" id="KW-0597">Phosphoprotein</keyword>
<feature type="domain" description="Response regulatory" evidence="3">
    <location>
        <begin position="1"/>
        <end position="115"/>
    </location>
</feature>
<dbReference type="OrthoDB" id="9802186at2"/>
<dbReference type="AlphaFoldDB" id="A0A5C0AS02"/>
<proteinExistence type="predicted"/>
<gene>
    <name evidence="4" type="ORF">FXN63_02160</name>
</gene>
<dbReference type="Pfam" id="PF00072">
    <property type="entry name" value="Response_reg"/>
    <property type="match status" value="1"/>
</dbReference>
<dbReference type="Proteomes" id="UP000325161">
    <property type="component" value="Chromosome"/>
</dbReference>
<dbReference type="SUPFAM" id="SSF52172">
    <property type="entry name" value="CheY-like"/>
    <property type="match status" value="1"/>
</dbReference>
<keyword evidence="5" id="KW-1185">Reference proteome</keyword>
<feature type="modified residue" description="4-aspartylphosphate" evidence="2">
    <location>
        <position position="50"/>
    </location>
</feature>
<evidence type="ECO:0000259" key="3">
    <source>
        <dbReference type="PROSITE" id="PS50110"/>
    </source>
</evidence>
<dbReference type="Gene3D" id="3.40.50.2300">
    <property type="match status" value="1"/>
</dbReference>
<name>A0A5C0AS02_9BURK</name>
<dbReference type="PANTHER" id="PTHR44591">
    <property type="entry name" value="STRESS RESPONSE REGULATOR PROTEIN 1"/>
    <property type="match status" value="1"/>
</dbReference>
<evidence type="ECO:0000256" key="1">
    <source>
        <dbReference type="ARBA" id="ARBA00022553"/>
    </source>
</evidence>
<dbReference type="InterPro" id="IPR050595">
    <property type="entry name" value="Bact_response_regulator"/>
</dbReference>
<dbReference type="PANTHER" id="PTHR44591:SF25">
    <property type="entry name" value="CHEMOTAXIS TWO-COMPONENT RESPONSE REGULATOR"/>
    <property type="match status" value="1"/>
</dbReference>
<evidence type="ECO:0000256" key="2">
    <source>
        <dbReference type="PROSITE-ProRule" id="PRU00169"/>
    </source>
</evidence>
<dbReference type="PROSITE" id="PS50110">
    <property type="entry name" value="RESPONSE_REGULATORY"/>
    <property type="match status" value="1"/>
</dbReference>
<dbReference type="RefSeq" id="WP_148812406.1">
    <property type="nucleotide sequence ID" value="NZ_CP043046.1"/>
</dbReference>
<reference evidence="4 5" key="1">
    <citation type="submission" date="2019-08" db="EMBL/GenBank/DDBJ databases">
        <title>Amphibian skin-associated Pigmentiphaga: genome sequence and occurrence across geography and hosts.</title>
        <authorList>
            <person name="Bletz M.C."/>
            <person name="Bunk B."/>
            <person name="Sproeer C."/>
            <person name="Biwer P."/>
            <person name="Reiter S."/>
            <person name="Rabemananjara F.C.E."/>
            <person name="Schulz S."/>
            <person name="Overmann J."/>
            <person name="Vences M."/>
        </authorList>
    </citation>
    <scope>NUCLEOTIDE SEQUENCE [LARGE SCALE GENOMIC DNA]</scope>
    <source>
        <strain evidence="4 5">Mada1488</strain>
    </source>
</reference>
<dbReference type="SMART" id="SM00448">
    <property type="entry name" value="REC"/>
    <property type="match status" value="1"/>
</dbReference>
<dbReference type="InterPro" id="IPR011006">
    <property type="entry name" value="CheY-like_superfamily"/>
</dbReference>
<dbReference type="KEGG" id="pacr:FXN63_02160"/>
<dbReference type="EMBL" id="CP043046">
    <property type="protein sequence ID" value="QEI04775.1"/>
    <property type="molecule type" value="Genomic_DNA"/>
</dbReference>
<organism evidence="4 5">
    <name type="scientific">Pigmentiphaga aceris</name>
    <dbReference type="NCBI Taxonomy" id="1940612"/>
    <lineage>
        <taxon>Bacteria</taxon>
        <taxon>Pseudomonadati</taxon>
        <taxon>Pseudomonadota</taxon>
        <taxon>Betaproteobacteria</taxon>
        <taxon>Burkholderiales</taxon>
        <taxon>Alcaligenaceae</taxon>
        <taxon>Pigmentiphaga</taxon>
    </lineage>
</organism>
<protein>
    <submittedName>
        <fullName evidence="4">Response regulator</fullName>
    </submittedName>
</protein>
<accession>A0A5C0AS02</accession>
<evidence type="ECO:0000313" key="4">
    <source>
        <dbReference type="EMBL" id="QEI04775.1"/>
    </source>
</evidence>
<evidence type="ECO:0000313" key="5">
    <source>
        <dbReference type="Proteomes" id="UP000325161"/>
    </source>
</evidence>
<sequence length="128" mass="13194">MICIVDDDESVRTALVRLLKSVGLDSCSFASGEAFLSADVVRDTALLIIDVRMKGVSGLDVQTALLRQGVQIPTVFVSAHADAVLRDAALAAGAIGFLSKPFSADALLAYVLAHVSASPGGAVSPRPD</sequence>